<sequence length="507" mass="54887">MAGRITCLPSWCTPAWPAGSPAFQAGVHQHGRQDHLLSKLVYTSMARRITCFPSWCTPAWPEGSPACQAGVHQHVQQVSLLAKLVYTSSASRLTCWPCWCTPAWQAGEPVRQAGVHQLGEQAHLLALLVYIHQLGEQAHLPAMLVYASMASRCTPAWRAGVRQHGEQVYASMASRCTPAWRAGVRQHGEQTRLRTLALWVEFPASAGAHLPAFPRTYLPSRLYILLSKLAATCSASRLQPALQAGYNLLSKQAETCSPTRLQATGGGQVRFPGNRTGASHSKSWLKSDSPGIGLGGRQQRQRLLSSSSPQKQQRPLAAALGPRQRPLLSRVRCQPQQLPSCCFCGWLQSDPRGIGQEPGTGGATWFFLWLAKAGSCPIPGELDWSQPKQEPHCSCCGWLLSDSPGIGLGCPQRPLHSSLQPARRAGSSLQPAWRAGCRLLPASDWSQPKQEPHCSCCGWLLSDSPGIGLGCPQRPLHSSLQPARRAGSSLQPAQVAVCNPLEEQVAV</sequence>
<proteinExistence type="predicted"/>
<feature type="compositionally biased region" description="Low complexity" evidence="1">
    <location>
        <begin position="297"/>
        <end position="316"/>
    </location>
</feature>
<dbReference type="AlphaFoldDB" id="A0A2N5THX9"/>
<reference evidence="2 3" key="1">
    <citation type="submission" date="2017-11" db="EMBL/GenBank/DDBJ databases">
        <title>De novo assembly and phasing of dikaryotic genomes from two isolates of Puccinia coronata f. sp. avenae, the causal agent of oat crown rust.</title>
        <authorList>
            <person name="Miller M.E."/>
            <person name="Zhang Y."/>
            <person name="Omidvar V."/>
            <person name="Sperschneider J."/>
            <person name="Schwessinger B."/>
            <person name="Raley C."/>
            <person name="Palmer J.M."/>
            <person name="Garnica D."/>
            <person name="Upadhyaya N."/>
            <person name="Rathjen J."/>
            <person name="Taylor J.M."/>
            <person name="Park R.F."/>
            <person name="Dodds P.N."/>
            <person name="Hirsch C.D."/>
            <person name="Kianian S.F."/>
            <person name="Figueroa M."/>
        </authorList>
    </citation>
    <scope>NUCLEOTIDE SEQUENCE [LARGE SCALE GENOMIC DNA]</scope>
    <source>
        <strain evidence="2">12NC29</strain>
    </source>
</reference>
<dbReference type="EMBL" id="PGCJ01000652">
    <property type="protein sequence ID" value="PLW25069.1"/>
    <property type="molecule type" value="Genomic_DNA"/>
</dbReference>
<organism evidence="2 3">
    <name type="scientific">Puccinia coronata f. sp. avenae</name>
    <dbReference type="NCBI Taxonomy" id="200324"/>
    <lineage>
        <taxon>Eukaryota</taxon>
        <taxon>Fungi</taxon>
        <taxon>Dikarya</taxon>
        <taxon>Basidiomycota</taxon>
        <taxon>Pucciniomycotina</taxon>
        <taxon>Pucciniomycetes</taxon>
        <taxon>Pucciniales</taxon>
        <taxon>Pucciniaceae</taxon>
        <taxon>Puccinia</taxon>
    </lineage>
</organism>
<name>A0A2N5THX9_9BASI</name>
<feature type="region of interest" description="Disordered" evidence="1">
    <location>
        <begin position="260"/>
        <end position="323"/>
    </location>
</feature>
<feature type="compositionally biased region" description="Polar residues" evidence="1">
    <location>
        <begin position="276"/>
        <end position="286"/>
    </location>
</feature>
<gene>
    <name evidence="2" type="ORF">PCANC_28004</name>
</gene>
<evidence type="ECO:0000313" key="2">
    <source>
        <dbReference type="EMBL" id="PLW25069.1"/>
    </source>
</evidence>
<keyword evidence="3" id="KW-1185">Reference proteome</keyword>
<evidence type="ECO:0000313" key="3">
    <source>
        <dbReference type="Proteomes" id="UP000235388"/>
    </source>
</evidence>
<accession>A0A2N5THX9</accession>
<protein>
    <submittedName>
        <fullName evidence="2">Uncharacterized protein</fullName>
    </submittedName>
</protein>
<dbReference type="Proteomes" id="UP000235388">
    <property type="component" value="Unassembled WGS sequence"/>
</dbReference>
<comment type="caution">
    <text evidence="2">The sequence shown here is derived from an EMBL/GenBank/DDBJ whole genome shotgun (WGS) entry which is preliminary data.</text>
</comment>
<evidence type="ECO:0000256" key="1">
    <source>
        <dbReference type="SAM" id="MobiDB-lite"/>
    </source>
</evidence>